<dbReference type="PANTHER" id="PTHR13399:SF2">
    <property type="entry name" value="TRANSLOCON-ASSOCIATED PROTEIN SUBUNIT GAMMA"/>
    <property type="match status" value="1"/>
</dbReference>
<protein>
    <recommendedName>
        <fullName evidence="4">Translocon-associated protein subunit gamma</fullName>
    </recommendedName>
    <alternativeName>
        <fullName evidence="9">Signal sequence receptor subunit gamma</fullName>
    </alternativeName>
</protein>
<name>A0A1I7XDN0_HETBA</name>
<evidence type="ECO:0000256" key="1">
    <source>
        <dbReference type="ARBA" id="ARBA00002838"/>
    </source>
</evidence>
<feature type="transmembrane region" description="Helical" evidence="10">
    <location>
        <begin position="227"/>
        <end position="247"/>
    </location>
</feature>
<feature type="transmembrane region" description="Helical" evidence="10">
    <location>
        <begin position="126"/>
        <end position="143"/>
    </location>
</feature>
<comment type="function">
    <text evidence="1">TRAP proteins are part of a complex whose function is to bind calcium to the ER membrane and thereby regulate the retention of ER resident proteins.</text>
</comment>
<organism evidence="11 12">
    <name type="scientific">Heterorhabditis bacteriophora</name>
    <name type="common">Entomopathogenic nematode worm</name>
    <dbReference type="NCBI Taxonomy" id="37862"/>
    <lineage>
        <taxon>Eukaryota</taxon>
        <taxon>Metazoa</taxon>
        <taxon>Ecdysozoa</taxon>
        <taxon>Nematoda</taxon>
        <taxon>Chromadorea</taxon>
        <taxon>Rhabditida</taxon>
        <taxon>Rhabditina</taxon>
        <taxon>Rhabditomorpha</taxon>
        <taxon>Strongyloidea</taxon>
        <taxon>Heterorhabditidae</taxon>
        <taxon>Heterorhabditis</taxon>
    </lineage>
</organism>
<reference evidence="12" key="1">
    <citation type="submission" date="2016-11" db="UniProtKB">
        <authorList>
            <consortium name="WormBaseParasite"/>
        </authorList>
    </citation>
    <scope>IDENTIFICATION</scope>
</reference>
<dbReference type="GO" id="GO:0005789">
    <property type="term" value="C:endoplasmic reticulum membrane"/>
    <property type="evidence" value="ECO:0007669"/>
    <property type="project" value="UniProtKB-SubCell"/>
</dbReference>
<evidence type="ECO:0000256" key="7">
    <source>
        <dbReference type="ARBA" id="ARBA00022989"/>
    </source>
</evidence>
<keyword evidence="8 10" id="KW-0472">Membrane</keyword>
<evidence type="ECO:0000256" key="2">
    <source>
        <dbReference type="ARBA" id="ARBA00004477"/>
    </source>
</evidence>
<feature type="transmembrane region" description="Helical" evidence="10">
    <location>
        <begin position="96"/>
        <end position="114"/>
    </location>
</feature>
<comment type="subcellular location">
    <subcellularLocation>
        <location evidence="2">Endoplasmic reticulum membrane</location>
        <topology evidence="2">Multi-pass membrane protein</topology>
    </subcellularLocation>
</comment>
<evidence type="ECO:0000256" key="4">
    <source>
        <dbReference type="ARBA" id="ARBA00022231"/>
    </source>
</evidence>
<evidence type="ECO:0000256" key="9">
    <source>
        <dbReference type="ARBA" id="ARBA00030917"/>
    </source>
</evidence>
<dbReference type="InterPro" id="IPR009779">
    <property type="entry name" value="SSR3"/>
</dbReference>
<evidence type="ECO:0000256" key="10">
    <source>
        <dbReference type="SAM" id="Phobius"/>
    </source>
</evidence>
<dbReference type="AlphaFoldDB" id="A0A1I7XDN0"/>
<keyword evidence="11" id="KW-1185">Reference proteome</keyword>
<evidence type="ECO:0000256" key="8">
    <source>
        <dbReference type="ARBA" id="ARBA00023136"/>
    </source>
</evidence>
<dbReference type="PANTHER" id="PTHR13399">
    <property type="entry name" value="TRANSLOCON-ASSOCIATED PROTEIN TRAP , GAMMA SUBUNIT"/>
    <property type="match status" value="1"/>
</dbReference>
<proteinExistence type="inferred from homology"/>
<dbReference type="Pfam" id="PF07074">
    <property type="entry name" value="TRAP-gamma"/>
    <property type="match status" value="1"/>
</dbReference>
<feature type="transmembrane region" description="Helical" evidence="10">
    <location>
        <begin position="197"/>
        <end position="221"/>
    </location>
</feature>
<dbReference type="GO" id="GO:0006614">
    <property type="term" value="P:SRP-dependent cotranslational protein targeting to membrane"/>
    <property type="evidence" value="ECO:0007669"/>
    <property type="project" value="InterPro"/>
</dbReference>
<sequence>MPIKLQFDCGVPNITHNTSTLYALRETTHYFYVKYSKCSQICCDLIFYLYIFGPHFFSSNKISILRYPTTNMGKFTKEEEVLLSSYSPANSAKSNALFYINAVVVSLAPLYLFYGVHQMELADSWIIWSISAAASIYLLSMACKNQKRLLKHQIVMKRGFAVDREINQKYANDKKMSTKEKEERALFRKNEVADSEATYLSIFFTNVLFLSIMLFLAFFLLANLTPVFNSLLSIIGASGLVAFLSTAKN</sequence>
<evidence type="ECO:0000313" key="11">
    <source>
        <dbReference type="Proteomes" id="UP000095283"/>
    </source>
</evidence>
<evidence type="ECO:0000313" key="12">
    <source>
        <dbReference type="WBParaSite" id="Hba_15754"/>
    </source>
</evidence>
<keyword evidence="5 10" id="KW-0812">Transmembrane</keyword>
<evidence type="ECO:0000256" key="6">
    <source>
        <dbReference type="ARBA" id="ARBA00022824"/>
    </source>
</evidence>
<evidence type="ECO:0000256" key="5">
    <source>
        <dbReference type="ARBA" id="ARBA00022692"/>
    </source>
</evidence>
<dbReference type="Proteomes" id="UP000095283">
    <property type="component" value="Unplaced"/>
</dbReference>
<comment type="similarity">
    <text evidence="3">Belongs to the TRAP-gamma family.</text>
</comment>
<keyword evidence="7 10" id="KW-1133">Transmembrane helix</keyword>
<evidence type="ECO:0000256" key="3">
    <source>
        <dbReference type="ARBA" id="ARBA00007990"/>
    </source>
</evidence>
<accession>A0A1I7XDN0</accession>
<keyword evidence="6" id="KW-0256">Endoplasmic reticulum</keyword>
<dbReference type="WBParaSite" id="Hba_15754">
    <property type="protein sequence ID" value="Hba_15754"/>
    <property type="gene ID" value="Hba_15754"/>
</dbReference>